<accession>A0A076PVE5</accession>
<gene>
    <name evidence="1" type="ORF">O987_18350</name>
</gene>
<dbReference type="KEGG" id="ctes:O987_18350"/>
<name>A0A076PVE5_COMTE</name>
<dbReference type="EMBL" id="CP006704">
    <property type="protein sequence ID" value="AIJ47780.1"/>
    <property type="molecule type" value="Genomic_DNA"/>
</dbReference>
<evidence type="ECO:0000313" key="2">
    <source>
        <dbReference type="Proteomes" id="UP000028782"/>
    </source>
</evidence>
<evidence type="ECO:0000313" key="1">
    <source>
        <dbReference type="EMBL" id="AIJ47780.1"/>
    </source>
</evidence>
<reference evidence="1 2" key="1">
    <citation type="journal article" date="2014" name="Genome Announc.">
        <title>Complete Genome Sequence of Polychlorinated Biphenyl Degrader Comamonas testosteroni TK102 (NBRC 109938).</title>
        <authorList>
            <person name="Fukuda K."/>
            <person name="Hosoyama A."/>
            <person name="Tsuchikane K."/>
            <person name="Ohji S."/>
            <person name="Yamazoe A."/>
            <person name="Fujita N."/>
            <person name="Shintani M."/>
            <person name="Kimbara K."/>
        </authorList>
    </citation>
    <scope>NUCLEOTIDE SEQUENCE [LARGE SCALE GENOMIC DNA]</scope>
    <source>
        <strain evidence="1">TK102</strain>
    </source>
</reference>
<dbReference type="AlphaFoldDB" id="A0A076PVE5"/>
<sequence>METIEQMAERHIRESEADLNHIDVLMKRAQKASANAADQAEAEMLLEQAAKQHAKLDQHLTALRSQQEPDHEKLAEEGARFREALGKIRSNLEVLLASWL</sequence>
<dbReference type="Proteomes" id="UP000028782">
    <property type="component" value="Chromosome"/>
</dbReference>
<proteinExistence type="predicted"/>
<dbReference type="HOGENOM" id="CLU_2301001_0_0_4"/>
<dbReference type="RefSeq" id="WP_019042094.1">
    <property type="nucleotide sequence ID" value="NZ_CP006704.1"/>
</dbReference>
<organism evidence="1 2">
    <name type="scientific">Comamonas testosteroni TK102</name>
    <dbReference type="NCBI Taxonomy" id="1392005"/>
    <lineage>
        <taxon>Bacteria</taxon>
        <taxon>Pseudomonadati</taxon>
        <taxon>Pseudomonadota</taxon>
        <taxon>Betaproteobacteria</taxon>
        <taxon>Burkholderiales</taxon>
        <taxon>Comamonadaceae</taxon>
        <taxon>Comamonas</taxon>
    </lineage>
</organism>
<protein>
    <submittedName>
        <fullName evidence="1">Uncharacterized protein</fullName>
    </submittedName>
</protein>